<gene>
    <name evidence="3" type="ORF">CAMP_LOCUS13344</name>
</gene>
<feature type="region of interest" description="Disordered" evidence="2">
    <location>
        <begin position="1"/>
        <end position="35"/>
    </location>
</feature>
<dbReference type="InterPro" id="IPR017956">
    <property type="entry name" value="AT_hook_DNA-bd_motif"/>
</dbReference>
<protein>
    <submittedName>
        <fullName evidence="3">Uncharacterized protein</fullName>
    </submittedName>
</protein>
<feature type="compositionally biased region" description="Basic residues" evidence="2">
    <location>
        <begin position="199"/>
        <end position="209"/>
    </location>
</feature>
<accession>A0A9P1IT27</accession>
<organism evidence="3 4">
    <name type="scientific">Caenorhabditis angaria</name>
    <dbReference type="NCBI Taxonomy" id="860376"/>
    <lineage>
        <taxon>Eukaryota</taxon>
        <taxon>Metazoa</taxon>
        <taxon>Ecdysozoa</taxon>
        <taxon>Nematoda</taxon>
        <taxon>Chromadorea</taxon>
        <taxon>Rhabditida</taxon>
        <taxon>Rhabditina</taxon>
        <taxon>Rhabditomorpha</taxon>
        <taxon>Rhabditoidea</taxon>
        <taxon>Rhabditidae</taxon>
        <taxon>Peloderinae</taxon>
        <taxon>Caenorhabditis</taxon>
    </lineage>
</organism>
<name>A0A9P1IT27_9PELO</name>
<sequence length="219" mass="25659">MNFGGVFLKPKTYQKGIEDEPEEFRPPPLKKPKVEIPEDPQEFSQIYKIPEKPIEKVVKIEEEEEDLEETLVKIEVEDLEYEPIQREKLEIFGKKKVGRPKKSVRVGEEKVVKIEEEEEDLEETVVKIEVEDLEYEPIQREKLEILGKRKVGRPKKSARVEEEKVVKIEEEDLVEKVVKIEVEDLEYEPIQREKEIAGKRKVGRPKKSVKVGEEKSTKG</sequence>
<keyword evidence="4" id="KW-1185">Reference proteome</keyword>
<proteinExistence type="predicted"/>
<dbReference type="EMBL" id="CANHGI010000005">
    <property type="protein sequence ID" value="CAI5450707.1"/>
    <property type="molecule type" value="Genomic_DNA"/>
</dbReference>
<reference evidence="3" key="1">
    <citation type="submission" date="2022-11" db="EMBL/GenBank/DDBJ databases">
        <authorList>
            <person name="Kikuchi T."/>
        </authorList>
    </citation>
    <scope>NUCLEOTIDE SEQUENCE</scope>
    <source>
        <strain evidence="3">PS1010</strain>
    </source>
</reference>
<dbReference type="PRINTS" id="PR00929">
    <property type="entry name" value="ATHOOK"/>
</dbReference>
<dbReference type="AlphaFoldDB" id="A0A9P1IT27"/>
<evidence type="ECO:0000313" key="4">
    <source>
        <dbReference type="Proteomes" id="UP001152747"/>
    </source>
</evidence>
<dbReference type="SMART" id="SM00384">
    <property type="entry name" value="AT_hook"/>
    <property type="match status" value="3"/>
</dbReference>
<feature type="compositionally biased region" description="Basic and acidic residues" evidence="2">
    <location>
        <begin position="210"/>
        <end position="219"/>
    </location>
</feature>
<evidence type="ECO:0000256" key="2">
    <source>
        <dbReference type="SAM" id="MobiDB-lite"/>
    </source>
</evidence>
<dbReference type="GO" id="GO:0003677">
    <property type="term" value="F:DNA binding"/>
    <property type="evidence" value="ECO:0007669"/>
    <property type="project" value="InterPro"/>
</dbReference>
<dbReference type="Proteomes" id="UP001152747">
    <property type="component" value="Unassembled WGS sequence"/>
</dbReference>
<keyword evidence="1" id="KW-0175">Coiled coil</keyword>
<evidence type="ECO:0000313" key="3">
    <source>
        <dbReference type="EMBL" id="CAI5450707.1"/>
    </source>
</evidence>
<comment type="caution">
    <text evidence="3">The sequence shown here is derived from an EMBL/GenBank/DDBJ whole genome shotgun (WGS) entry which is preliminary data.</text>
</comment>
<feature type="coiled-coil region" evidence="1">
    <location>
        <begin position="104"/>
        <end position="134"/>
    </location>
</feature>
<evidence type="ECO:0000256" key="1">
    <source>
        <dbReference type="SAM" id="Coils"/>
    </source>
</evidence>
<feature type="region of interest" description="Disordered" evidence="2">
    <location>
        <begin position="199"/>
        <end position="219"/>
    </location>
</feature>